<dbReference type="AlphaFoldDB" id="A0A6B8RGJ0"/>
<dbReference type="EMBL" id="CP034235">
    <property type="protein sequence ID" value="QGQ94486.1"/>
    <property type="molecule type" value="Genomic_DNA"/>
</dbReference>
<dbReference type="InterPro" id="IPR001119">
    <property type="entry name" value="SLH_dom"/>
</dbReference>
<name>A0A6B8RGJ0_9BACL</name>
<dbReference type="InterPro" id="IPR051465">
    <property type="entry name" value="Cell_Envelope_Struct_Comp"/>
</dbReference>
<gene>
    <name evidence="2" type="ORF">EHS13_05990</name>
</gene>
<reference evidence="3" key="1">
    <citation type="submission" date="2018-11" db="EMBL/GenBank/DDBJ databases">
        <title>Complete genome sequence of Paenibacillus sp. ML311-T8.</title>
        <authorList>
            <person name="Nam Y.-D."/>
            <person name="Kang J."/>
            <person name="Chung W.-H."/>
            <person name="Park Y.S."/>
        </authorList>
    </citation>
    <scope>NUCLEOTIDE SEQUENCE [LARGE SCALE GENOMIC DNA]</scope>
    <source>
        <strain evidence="3">ML311-T8</strain>
    </source>
</reference>
<evidence type="ECO:0000313" key="3">
    <source>
        <dbReference type="Proteomes" id="UP000426246"/>
    </source>
</evidence>
<proteinExistence type="predicted"/>
<evidence type="ECO:0000259" key="1">
    <source>
        <dbReference type="PROSITE" id="PS51272"/>
    </source>
</evidence>
<evidence type="ECO:0000313" key="2">
    <source>
        <dbReference type="EMBL" id="QGQ94486.1"/>
    </source>
</evidence>
<accession>A0A6B8RGJ0</accession>
<organism evidence="2 3">
    <name type="scientific">Paenibacillus psychroresistens</name>
    <dbReference type="NCBI Taxonomy" id="1778678"/>
    <lineage>
        <taxon>Bacteria</taxon>
        <taxon>Bacillati</taxon>
        <taxon>Bacillota</taxon>
        <taxon>Bacilli</taxon>
        <taxon>Bacillales</taxon>
        <taxon>Paenibacillaceae</taxon>
        <taxon>Paenibacillus</taxon>
    </lineage>
</organism>
<feature type="domain" description="SLH" evidence="1">
    <location>
        <begin position="153"/>
        <end position="220"/>
    </location>
</feature>
<sequence length="427" mass="48520">MVNCNPILIEIHITMAKRHHRMGKPIMKRILIILTIGTLLVSTMNFGRARAESLTVFKDISKHWAEASINQAVQRNLVEGYPDGTFKPDANVTRAEFIKMVITALGIVQGPTNPGRHWYDNYVNAAADNFFYKNEFANSFNTAITRQEMSLIALRVISEEIRNDNDFKANKIMYESTRLGLIKGLDNTGTLGVDQNTTRAQSITIIERILNLKAGKILAVDKHAVNRAEVLWHGTNAFSMMEYSIGKDDPRWEQIEATLKTFNPANMIIETPAGFPKVKKVIDAILWIDLDDPQDPNRHLIPEDAKIFPYAEGVKKLFYLHDYKNVFAIVSQGRELVNEDKKNYPANDKVFIYINSGVEIDFSRMAKGDIKGQGTLSLYYDHIGEANDSMVISKDFKYFPTIKSRIIVKPPTKDFQKGIFELALWNN</sequence>
<dbReference type="KEGG" id="ppsc:EHS13_05990"/>
<dbReference type="PROSITE" id="PS51272">
    <property type="entry name" value="SLH"/>
    <property type="match status" value="2"/>
</dbReference>
<keyword evidence="3" id="KW-1185">Reference proteome</keyword>
<dbReference type="Pfam" id="PF00395">
    <property type="entry name" value="SLH"/>
    <property type="match status" value="1"/>
</dbReference>
<protein>
    <submittedName>
        <fullName evidence="2">S-layer homology domain-containing protein</fullName>
    </submittedName>
</protein>
<dbReference type="PANTHER" id="PTHR43308:SF5">
    <property type="entry name" value="S-LAYER PROTEIN _ PEPTIDOGLYCAN ENDO-BETA-N-ACETYLGLUCOSAMINIDASE"/>
    <property type="match status" value="1"/>
</dbReference>
<dbReference type="PANTHER" id="PTHR43308">
    <property type="entry name" value="OUTER MEMBRANE PROTEIN ALPHA-RELATED"/>
    <property type="match status" value="1"/>
</dbReference>
<dbReference type="Proteomes" id="UP000426246">
    <property type="component" value="Chromosome"/>
</dbReference>
<feature type="domain" description="SLH" evidence="1">
    <location>
        <begin position="52"/>
        <end position="115"/>
    </location>
</feature>